<dbReference type="GO" id="GO:0042274">
    <property type="term" value="P:ribosomal small subunit biogenesis"/>
    <property type="evidence" value="ECO:0007669"/>
    <property type="project" value="UniProtKB-UniRule"/>
</dbReference>
<evidence type="ECO:0000313" key="9">
    <source>
        <dbReference type="Proteomes" id="UP000033671"/>
    </source>
</evidence>
<sequence>MSSDSKLIPIGIISSPYGIRGQVAIKSFTDPASNILNYELKDYRKNIIKIHSAKILSKKIICNIDQIVTRTAAEQLTRTKLYIYKHELPQLSDSEYYVANLNGIKVKNLAGETIGKINNICNYNAGDIIEVVYNDGKKIMYPFTNEIFPQITKDFVVIVPPEFI</sequence>
<evidence type="ECO:0000256" key="5">
    <source>
        <dbReference type="HAMAP-Rule" id="MF_00014"/>
    </source>
</evidence>
<comment type="subcellular location">
    <subcellularLocation>
        <location evidence="5">Cytoplasm</location>
    </subcellularLocation>
</comment>
<dbReference type="GO" id="GO:0043022">
    <property type="term" value="F:ribosome binding"/>
    <property type="evidence" value="ECO:0007669"/>
    <property type="project" value="InterPro"/>
</dbReference>
<name>A0A0F3P906_ORITS</name>
<dbReference type="NCBIfam" id="TIGR02273">
    <property type="entry name" value="16S_RimM"/>
    <property type="match status" value="1"/>
</dbReference>
<dbReference type="GO" id="GO:0006364">
    <property type="term" value="P:rRNA processing"/>
    <property type="evidence" value="ECO:0007669"/>
    <property type="project" value="UniProtKB-UniRule"/>
</dbReference>
<dbReference type="EMBL" id="LAOA01000014">
    <property type="protein sequence ID" value="KJV76815.1"/>
    <property type="molecule type" value="Genomic_DNA"/>
</dbReference>
<dbReference type="HAMAP" id="MF_00014">
    <property type="entry name" value="Ribosome_mat_RimM"/>
    <property type="match status" value="1"/>
</dbReference>
<comment type="function">
    <text evidence="5">An accessory protein needed during the final step in the assembly of 30S ribosomal subunit, possibly for assembly of the head region. Essential for efficient processing of 16S rRNA. May be needed both before and after RbfA during the maturation of 16S rRNA. It has affinity for free ribosomal 30S subunits but not for 70S ribosomes.</text>
</comment>
<dbReference type="InterPro" id="IPR011033">
    <property type="entry name" value="PRC_barrel-like_sf"/>
</dbReference>
<comment type="domain">
    <text evidence="5">The PRC barrel domain binds ribosomal protein uS19.</text>
</comment>
<keyword evidence="1 5" id="KW-0963">Cytoplasm</keyword>
<dbReference type="Gene3D" id="2.30.30.240">
    <property type="entry name" value="PRC-barrel domain"/>
    <property type="match status" value="1"/>
</dbReference>
<accession>A0A0F3P906</accession>
<dbReference type="PANTHER" id="PTHR33692">
    <property type="entry name" value="RIBOSOME MATURATION FACTOR RIMM"/>
    <property type="match status" value="1"/>
</dbReference>
<reference evidence="8 9" key="1">
    <citation type="submission" date="2015-01" db="EMBL/GenBank/DDBJ databases">
        <title>Genome Sequencing of Rickettsiales.</title>
        <authorList>
            <person name="Daugherty S.C."/>
            <person name="Su Q."/>
            <person name="Abolude K."/>
            <person name="Beier-Sexton M."/>
            <person name="Carlyon J.A."/>
            <person name="Carter R."/>
            <person name="Day N.P."/>
            <person name="Dumler S.J."/>
            <person name="Dyachenko V."/>
            <person name="Godinez A."/>
            <person name="Kurtti T.J."/>
            <person name="Lichay M."/>
            <person name="Mullins K.E."/>
            <person name="Ott S."/>
            <person name="Pappas-Brown V."/>
            <person name="Paris D.H."/>
            <person name="Patel P."/>
            <person name="Richards A.L."/>
            <person name="Sadzewicz L."/>
            <person name="Sears K."/>
            <person name="Seidman D."/>
            <person name="Sengamalay N."/>
            <person name="Stenos J."/>
            <person name="Tallon L.J."/>
            <person name="Vincent G."/>
            <person name="Fraser C.M."/>
            <person name="Munderloh U."/>
            <person name="Dunning-Hotopp J.C."/>
        </authorList>
    </citation>
    <scope>NUCLEOTIDE SEQUENCE [LARGE SCALE GENOMIC DNA]</scope>
    <source>
        <strain evidence="8 9">TA716</strain>
    </source>
</reference>
<keyword evidence="4 5" id="KW-0143">Chaperone</keyword>
<dbReference type="Pfam" id="PF01782">
    <property type="entry name" value="RimM"/>
    <property type="match status" value="1"/>
</dbReference>
<gene>
    <name evidence="5 8" type="primary">rimM</name>
    <name evidence="8" type="ORF">OTSTA716_0606</name>
</gene>
<dbReference type="GO" id="GO:0005840">
    <property type="term" value="C:ribosome"/>
    <property type="evidence" value="ECO:0007669"/>
    <property type="project" value="InterPro"/>
</dbReference>
<comment type="similarity">
    <text evidence="5">Belongs to the RimM family.</text>
</comment>
<keyword evidence="3 5" id="KW-0698">rRNA processing</keyword>
<evidence type="ECO:0000259" key="6">
    <source>
        <dbReference type="Pfam" id="PF01782"/>
    </source>
</evidence>
<dbReference type="AlphaFoldDB" id="A0A0F3P906"/>
<dbReference type="InterPro" id="IPR009000">
    <property type="entry name" value="Transl_B-barrel_sf"/>
</dbReference>
<feature type="domain" description="RimM N-terminal" evidence="6">
    <location>
        <begin position="10"/>
        <end position="86"/>
    </location>
</feature>
<proteinExistence type="inferred from homology"/>
<feature type="domain" description="PRC-barrel" evidence="7">
    <location>
        <begin position="95"/>
        <end position="156"/>
    </location>
</feature>
<dbReference type="GO" id="GO:0005737">
    <property type="term" value="C:cytoplasm"/>
    <property type="evidence" value="ECO:0007669"/>
    <property type="project" value="UniProtKB-SubCell"/>
</dbReference>
<dbReference type="RefSeq" id="WP_045916817.1">
    <property type="nucleotide sequence ID" value="NZ_LAOA01000014.1"/>
</dbReference>
<dbReference type="Proteomes" id="UP000033671">
    <property type="component" value="Unassembled WGS sequence"/>
</dbReference>
<dbReference type="PANTHER" id="PTHR33692:SF1">
    <property type="entry name" value="RIBOSOME MATURATION FACTOR RIMM"/>
    <property type="match status" value="1"/>
</dbReference>
<comment type="subunit">
    <text evidence="5">Binds ribosomal protein uS19.</text>
</comment>
<evidence type="ECO:0000313" key="8">
    <source>
        <dbReference type="EMBL" id="KJV76815.1"/>
    </source>
</evidence>
<dbReference type="InterPro" id="IPR011961">
    <property type="entry name" value="RimM"/>
</dbReference>
<keyword evidence="2 5" id="KW-0690">Ribosome biogenesis</keyword>
<evidence type="ECO:0000256" key="2">
    <source>
        <dbReference type="ARBA" id="ARBA00022517"/>
    </source>
</evidence>
<organism evidence="8 9">
    <name type="scientific">Orientia tsutsugamushi str. TA716</name>
    <dbReference type="NCBI Taxonomy" id="1359175"/>
    <lineage>
        <taxon>Bacteria</taxon>
        <taxon>Pseudomonadati</taxon>
        <taxon>Pseudomonadota</taxon>
        <taxon>Alphaproteobacteria</taxon>
        <taxon>Rickettsiales</taxon>
        <taxon>Rickettsiaceae</taxon>
        <taxon>Rickettsieae</taxon>
        <taxon>Orientia</taxon>
    </lineage>
</organism>
<dbReference type="InterPro" id="IPR027275">
    <property type="entry name" value="PRC-brl_dom"/>
</dbReference>
<evidence type="ECO:0000256" key="3">
    <source>
        <dbReference type="ARBA" id="ARBA00022552"/>
    </source>
</evidence>
<dbReference type="SUPFAM" id="SSF50447">
    <property type="entry name" value="Translation proteins"/>
    <property type="match status" value="1"/>
</dbReference>
<comment type="caution">
    <text evidence="8">The sequence shown here is derived from an EMBL/GenBank/DDBJ whole genome shotgun (WGS) entry which is preliminary data.</text>
</comment>
<dbReference type="Gene3D" id="2.40.30.60">
    <property type="entry name" value="RimM"/>
    <property type="match status" value="1"/>
</dbReference>
<dbReference type="PATRIC" id="fig|1359175.3.peg.643"/>
<evidence type="ECO:0000259" key="7">
    <source>
        <dbReference type="Pfam" id="PF05239"/>
    </source>
</evidence>
<dbReference type="InterPro" id="IPR002676">
    <property type="entry name" value="RimM_N"/>
</dbReference>
<protein>
    <recommendedName>
        <fullName evidence="5">Ribosome maturation factor RimM</fullName>
    </recommendedName>
</protein>
<dbReference type="InterPro" id="IPR036976">
    <property type="entry name" value="RimM_N_sf"/>
</dbReference>
<evidence type="ECO:0000256" key="4">
    <source>
        <dbReference type="ARBA" id="ARBA00023186"/>
    </source>
</evidence>
<evidence type="ECO:0000256" key="1">
    <source>
        <dbReference type="ARBA" id="ARBA00022490"/>
    </source>
</evidence>
<dbReference type="Pfam" id="PF05239">
    <property type="entry name" value="PRC"/>
    <property type="match status" value="1"/>
</dbReference>
<dbReference type="SUPFAM" id="SSF50346">
    <property type="entry name" value="PRC-barrel domain"/>
    <property type="match status" value="1"/>
</dbReference>